<evidence type="ECO:0000313" key="2">
    <source>
        <dbReference type="EMBL" id="RAO77022.1"/>
    </source>
</evidence>
<name>A0A328P852_9GAMM</name>
<dbReference type="EMBL" id="NFZS01000001">
    <property type="protein sequence ID" value="RAO77022.1"/>
    <property type="molecule type" value="Genomic_DNA"/>
</dbReference>
<evidence type="ECO:0000313" key="3">
    <source>
        <dbReference type="Proteomes" id="UP000248926"/>
    </source>
</evidence>
<gene>
    <name evidence="2" type="ORF">CA260_03715</name>
</gene>
<keyword evidence="1" id="KW-0732">Signal</keyword>
<protein>
    <submittedName>
        <fullName evidence="2">Uncharacterized protein</fullName>
    </submittedName>
</protein>
<feature type="signal peptide" evidence="1">
    <location>
        <begin position="1"/>
        <end position="21"/>
    </location>
</feature>
<comment type="caution">
    <text evidence="2">The sequence shown here is derived from an EMBL/GenBank/DDBJ whole genome shotgun (WGS) entry which is preliminary data.</text>
</comment>
<evidence type="ECO:0000256" key="1">
    <source>
        <dbReference type="SAM" id="SignalP"/>
    </source>
</evidence>
<keyword evidence="3" id="KW-1185">Reference proteome</keyword>
<dbReference type="Proteomes" id="UP000248926">
    <property type="component" value="Unassembled WGS sequence"/>
</dbReference>
<accession>A0A328P852</accession>
<sequence>MNKPLCAGLCLLLLYPVGAMAEGPFDGTWKVDMSKVQMPRKPDVLVLKDGMYECKTCVPPVSIKADGQDHPVAGHPYFDVMAVQVVDAHTVKETDKKGGKVVATSTTTVAPDGKHAHVEFSDSSNSNGAPVTGSAELKRVAAGPAGSHALSGSWITASMGDMSDNATAITYKEEAGMLSMSAPTGQSYEAKMDGTEAPYKGDPGINAVTVKKTGKHSMVETDKRDGKVVAVLTSTVSADGKTMHVLFDDKLRDRTMSFEAVKQ</sequence>
<dbReference type="AlphaFoldDB" id="A0A328P852"/>
<dbReference type="OrthoDB" id="5958677at2"/>
<organism evidence="2 3">
    <name type="scientific">Dyella jiangningensis</name>
    <dbReference type="NCBI Taxonomy" id="1379159"/>
    <lineage>
        <taxon>Bacteria</taxon>
        <taxon>Pseudomonadati</taxon>
        <taxon>Pseudomonadota</taxon>
        <taxon>Gammaproteobacteria</taxon>
        <taxon>Lysobacterales</taxon>
        <taxon>Rhodanobacteraceae</taxon>
        <taxon>Dyella</taxon>
    </lineage>
</organism>
<proteinExistence type="predicted"/>
<dbReference type="RefSeq" id="WP_111981081.1">
    <property type="nucleotide sequence ID" value="NZ_NFZS01000001.1"/>
</dbReference>
<feature type="chain" id="PRO_5016264500" evidence="1">
    <location>
        <begin position="22"/>
        <end position="263"/>
    </location>
</feature>
<reference evidence="2 3" key="1">
    <citation type="journal article" date="2018" name="Genet. Mol. Biol.">
        <title>The genome sequence of Dyella jiangningensis FCAV SCS01 from a lignocellulose-decomposing microbial consortium metagenome reveals potential for biotechnological applications.</title>
        <authorList>
            <person name="Desiderato J.G."/>
            <person name="Alvarenga D.O."/>
            <person name="Constancio M.T.L."/>
            <person name="Alves L.M.C."/>
            <person name="Varani A.M."/>
        </authorList>
    </citation>
    <scope>NUCLEOTIDE SEQUENCE [LARGE SCALE GENOMIC DNA]</scope>
    <source>
        <strain evidence="2 3">FCAV SCS01</strain>
    </source>
</reference>